<dbReference type="Proteomes" id="UP000027581">
    <property type="component" value="Unassembled WGS sequence"/>
</dbReference>
<reference evidence="2" key="1">
    <citation type="submission" date="2014-01" db="EMBL/GenBank/DDBJ databases">
        <authorList>
            <person name="Aslett M."/>
        </authorList>
    </citation>
    <scope>NUCLEOTIDE SEQUENCE</scope>
    <source>
        <strain evidence="2">CDC</strain>
    </source>
</reference>
<evidence type="ECO:0000256" key="1">
    <source>
        <dbReference type="SAM" id="Phobius"/>
    </source>
</evidence>
<dbReference type="VEuPathDB" id="PlasmoDB:PRCDC_0102000"/>
<organism evidence="2 3">
    <name type="scientific">Plasmodium reichenowi</name>
    <dbReference type="NCBI Taxonomy" id="5854"/>
    <lineage>
        <taxon>Eukaryota</taxon>
        <taxon>Sar</taxon>
        <taxon>Alveolata</taxon>
        <taxon>Apicomplexa</taxon>
        <taxon>Aconoidasida</taxon>
        <taxon>Haemosporida</taxon>
        <taxon>Plasmodiidae</taxon>
        <taxon>Plasmodium</taxon>
        <taxon>Plasmodium (Laverania)</taxon>
    </lineage>
</organism>
<evidence type="ECO:0000313" key="2">
    <source>
        <dbReference type="EMBL" id="CDO62140.1"/>
    </source>
</evidence>
<feature type="transmembrane region" description="Helical" evidence="1">
    <location>
        <begin position="763"/>
        <end position="786"/>
    </location>
</feature>
<protein>
    <submittedName>
        <fullName evidence="2">Uncharacterized protein</fullName>
    </submittedName>
</protein>
<accession>A0A060RRT2</accession>
<dbReference type="VEuPathDB" id="PlasmoDB:PRG01_0104500"/>
<gene>
    <name evidence="2" type="ORF">PRCDC_0102000</name>
</gene>
<dbReference type="EMBL" id="HG810762">
    <property type="protein sequence ID" value="CDO62140.1"/>
    <property type="molecule type" value="Genomic_DNA"/>
</dbReference>
<keyword evidence="1" id="KW-1133">Transmembrane helix</keyword>
<feature type="transmembrane region" description="Helical" evidence="1">
    <location>
        <begin position="158"/>
        <end position="181"/>
    </location>
</feature>
<dbReference type="AlphaFoldDB" id="A0A060RRT2"/>
<feature type="transmembrane region" description="Helical" evidence="1">
    <location>
        <begin position="92"/>
        <end position="114"/>
    </location>
</feature>
<dbReference type="PhylomeDB" id="A0A060RRT2"/>
<feature type="transmembrane region" description="Helical" evidence="1">
    <location>
        <begin position="424"/>
        <end position="452"/>
    </location>
</feature>
<evidence type="ECO:0000313" key="3">
    <source>
        <dbReference type="Proteomes" id="UP000027581"/>
    </source>
</evidence>
<keyword evidence="1" id="KW-0812">Transmembrane</keyword>
<name>A0A060RRT2_PLARE</name>
<reference evidence="2" key="2">
    <citation type="submission" date="2014-05" db="EMBL/GenBank/DDBJ databases">
        <title>The genome sequences of chimpanzee malaria parasites reveal the path to human adaptation.</title>
        <authorList>
            <person name="Otto T.D."/>
            <person name="Rayner J.C."/>
            <person name="Boehme U."/>
            <person name="Pain A."/>
            <person name="Spottiswoode N."/>
            <person name="Sanders M."/>
            <person name="Quail M."/>
            <person name="Ollomo B."/>
            <person name="Renaud F."/>
            <person name="Thomas A.W."/>
            <person name="Prugnolle F."/>
            <person name="Conway D.J."/>
            <person name="Newbold C."/>
            <person name="Berriman M."/>
        </authorList>
    </citation>
    <scope>NUCLEOTIDE SEQUENCE [LARGE SCALE GENOMIC DNA]</scope>
    <source>
        <strain evidence="2">CDC</strain>
    </source>
</reference>
<keyword evidence="1" id="KW-0472">Membrane</keyword>
<sequence length="791" mass="92904">MGDFNDLSIELKKTELIKEELRNLSYIINNEFNYFCQNENKNLSFNNNINNYYNDDIFSTSILNNLYTSWKLEDFSHFDFSSILDILKRNQYVMCSIYFLLIFSCIYFLTLLLYTKCIKTMLKKWFCRYCSQNTNENSSNHNEQRTVLQNVINKSCYFITYSSIICLLLFLLLSGITYIHYFTKTKKGIHYNICNIYTRLDKLLLNKCLDPKKVDISCYSAEHILNDLSYILKEYKKVKQQAKDDTLLDENTPFPLLERYITTFNKLNVLKNNINKNNATLENEYFHTYPVLTGISETLTTIITEGNKNFENARNVIKEVKSTIKYSFHTIDETIRNVFKDNLPKITGLITQAGKSIKGINNKYKIKERIPKYTNIILLTNVILLLPPFLILLGIIIFMIFILMGNIQKNNNFFIKLFGHFSAYFGFLTIITLSFGILFLSTSVIGGTSCILSERILKNELRFDILNNTLIDYCIKNENAPLIHDDITTSFVTKINSFDTGHIDNNINEYEKRFTILKNSFFHKSLKFMDYIWIVIMKRENNTFLNKIRNEQVKTSLLITGIINENIKYQNMQAIGIKSYLTTLNGIIFPGNIGKICFNDNICEKENNTYNITENSKTTDQKYRTIRNLISEHLRHDLDAIVELFVYKARILKEKIFDINDLDSNEKNKIGWSEYTPRNINGTQKKSIINTFLVNVIESINFSEIINFFDKMRNQFNVLKELILLKIDTLTENTKCNKLVKELIHVRKDYCNNVVLNLSTLSVYLIIFSITSFLLWYLFLFLWFYYNIKPS</sequence>
<keyword evidence="3" id="KW-1185">Reference proteome</keyword>
<proteinExistence type="predicted"/>
<feature type="transmembrane region" description="Helical" evidence="1">
    <location>
        <begin position="376"/>
        <end position="404"/>
    </location>
</feature>